<dbReference type="InterPro" id="IPR001304">
    <property type="entry name" value="C-type_lectin-like"/>
</dbReference>
<keyword evidence="3" id="KW-1185">Reference proteome</keyword>
<proteinExistence type="predicted"/>
<dbReference type="InterPro" id="IPR016186">
    <property type="entry name" value="C-type_lectin-like/link_sf"/>
</dbReference>
<sequence length="162" mass="18632">MVGPAYCEKPGRYQCCIPTECSEKDGFFYYYPSGQCFKFNTTTNFDWYSAKAWCDSLGLEMPHPRDAIGLRSYMWQEWGHKEPWLNLVKEASPGTNYIWQDNGAIVSSGCPFWFPGEPIYDCVILLAWDWRYATNPGQPFFTRGCNDGAYFALCEKLIPGHP</sequence>
<dbReference type="AlphaFoldDB" id="A0AAV2RV35"/>
<protein>
    <recommendedName>
        <fullName evidence="1">C-type lectin domain-containing protein</fullName>
    </recommendedName>
</protein>
<organism evidence="2 3">
    <name type="scientific">Meganyctiphanes norvegica</name>
    <name type="common">Northern krill</name>
    <name type="synonym">Thysanopoda norvegica</name>
    <dbReference type="NCBI Taxonomy" id="48144"/>
    <lineage>
        <taxon>Eukaryota</taxon>
        <taxon>Metazoa</taxon>
        <taxon>Ecdysozoa</taxon>
        <taxon>Arthropoda</taxon>
        <taxon>Crustacea</taxon>
        <taxon>Multicrustacea</taxon>
        <taxon>Malacostraca</taxon>
        <taxon>Eumalacostraca</taxon>
        <taxon>Eucarida</taxon>
        <taxon>Euphausiacea</taxon>
        <taxon>Euphausiidae</taxon>
        <taxon>Meganyctiphanes</taxon>
    </lineage>
</organism>
<feature type="domain" description="C-type lectin" evidence="1">
    <location>
        <begin position="32"/>
        <end position="131"/>
    </location>
</feature>
<gene>
    <name evidence="2" type="ORF">MNOR_LOCUS29002</name>
</gene>
<dbReference type="Gene3D" id="3.10.100.10">
    <property type="entry name" value="Mannose-Binding Protein A, subunit A"/>
    <property type="match status" value="1"/>
</dbReference>
<dbReference type="InterPro" id="IPR016187">
    <property type="entry name" value="CTDL_fold"/>
</dbReference>
<evidence type="ECO:0000313" key="3">
    <source>
        <dbReference type="Proteomes" id="UP001497623"/>
    </source>
</evidence>
<evidence type="ECO:0000259" key="1">
    <source>
        <dbReference type="PROSITE" id="PS50041"/>
    </source>
</evidence>
<name>A0AAV2RV35_MEGNR</name>
<dbReference type="PROSITE" id="PS50041">
    <property type="entry name" value="C_TYPE_LECTIN_2"/>
    <property type="match status" value="1"/>
</dbReference>
<evidence type="ECO:0000313" key="2">
    <source>
        <dbReference type="EMBL" id="CAL4142079.1"/>
    </source>
</evidence>
<reference evidence="2 3" key="1">
    <citation type="submission" date="2024-05" db="EMBL/GenBank/DDBJ databases">
        <authorList>
            <person name="Wallberg A."/>
        </authorList>
    </citation>
    <scope>NUCLEOTIDE SEQUENCE [LARGE SCALE GENOMIC DNA]</scope>
</reference>
<dbReference type="SUPFAM" id="SSF56436">
    <property type="entry name" value="C-type lectin-like"/>
    <property type="match status" value="1"/>
</dbReference>
<comment type="caution">
    <text evidence="2">The sequence shown here is derived from an EMBL/GenBank/DDBJ whole genome shotgun (WGS) entry which is preliminary data.</text>
</comment>
<dbReference type="Proteomes" id="UP001497623">
    <property type="component" value="Unassembled WGS sequence"/>
</dbReference>
<dbReference type="EMBL" id="CAXKWB010032921">
    <property type="protein sequence ID" value="CAL4142079.1"/>
    <property type="molecule type" value="Genomic_DNA"/>
</dbReference>
<dbReference type="CDD" id="cd00037">
    <property type="entry name" value="CLECT"/>
    <property type="match status" value="1"/>
</dbReference>
<accession>A0AAV2RV35</accession>